<dbReference type="InterPro" id="IPR015943">
    <property type="entry name" value="WD40/YVTN_repeat-like_dom_sf"/>
</dbReference>
<dbReference type="Pfam" id="PF12265">
    <property type="entry name" value="CAF1C_H4-bd"/>
    <property type="match status" value="1"/>
</dbReference>
<dbReference type="PROSITE" id="PS50294">
    <property type="entry name" value="WD_REPEATS_REGION"/>
    <property type="match status" value="2"/>
</dbReference>
<dbReference type="InterPro" id="IPR001680">
    <property type="entry name" value="WD40_rpt"/>
</dbReference>
<accession>A0ABR2X1T1</accession>
<dbReference type="PRINTS" id="PR00320">
    <property type="entry name" value="GPROTEINBRPT"/>
</dbReference>
<evidence type="ECO:0000256" key="6">
    <source>
        <dbReference type="PROSITE-ProRule" id="PRU00221"/>
    </source>
</evidence>
<feature type="domain" description="Histone-binding protein RBBP4-like N-terminal" evidence="7">
    <location>
        <begin position="13"/>
        <end position="83"/>
    </location>
</feature>
<feature type="repeat" description="WD" evidence="6">
    <location>
        <begin position="301"/>
        <end position="336"/>
    </location>
</feature>
<dbReference type="SUPFAM" id="SSF50978">
    <property type="entry name" value="WD40 repeat-like"/>
    <property type="match status" value="1"/>
</dbReference>
<dbReference type="PANTHER" id="PTHR22850">
    <property type="entry name" value="WD40 REPEAT FAMILY"/>
    <property type="match status" value="1"/>
</dbReference>
<dbReference type="InterPro" id="IPR022052">
    <property type="entry name" value="Histone-bd_RBBP4-like_N"/>
</dbReference>
<feature type="repeat" description="WD" evidence="6">
    <location>
        <begin position="162"/>
        <end position="204"/>
    </location>
</feature>
<gene>
    <name evidence="8" type="primary">HAT2_1</name>
    <name evidence="8" type="ORF">K7432_002430</name>
</gene>
<keyword evidence="9" id="KW-1185">Reference proteome</keyword>
<dbReference type="Proteomes" id="UP001479436">
    <property type="component" value="Unassembled WGS sequence"/>
</dbReference>
<evidence type="ECO:0000256" key="2">
    <source>
        <dbReference type="ARBA" id="ARBA00022574"/>
    </source>
</evidence>
<comment type="caution">
    <text evidence="8">The sequence shown here is derived from an EMBL/GenBank/DDBJ whole genome shotgun (WGS) entry which is preliminary data.</text>
</comment>
<evidence type="ECO:0000256" key="1">
    <source>
        <dbReference type="ARBA" id="ARBA00004123"/>
    </source>
</evidence>
<comment type="subcellular location">
    <subcellularLocation>
        <location evidence="1">Nucleus</location>
    </subcellularLocation>
</comment>
<protein>
    <submittedName>
        <fullName evidence="8">Histone acetyltransferase type B subunit 2</fullName>
    </submittedName>
</protein>
<reference evidence="8 9" key="1">
    <citation type="submission" date="2023-04" db="EMBL/GenBank/DDBJ databases">
        <title>Genome of Basidiobolus ranarum AG-B5.</title>
        <authorList>
            <person name="Stajich J.E."/>
            <person name="Carter-House D."/>
            <person name="Gryganskyi A."/>
        </authorList>
    </citation>
    <scope>NUCLEOTIDE SEQUENCE [LARGE SCALE GENOMIC DNA]</scope>
    <source>
        <strain evidence="8 9">AG-B5</strain>
    </source>
</reference>
<dbReference type="PROSITE" id="PS50082">
    <property type="entry name" value="WD_REPEATS_2"/>
    <property type="match status" value="5"/>
</dbReference>
<dbReference type="EMBL" id="JASJQH010000065">
    <property type="protein sequence ID" value="KAK9767621.1"/>
    <property type="molecule type" value="Genomic_DNA"/>
</dbReference>
<keyword evidence="3" id="KW-0677">Repeat</keyword>
<dbReference type="Gene3D" id="2.130.10.10">
    <property type="entry name" value="YVTN repeat-like/Quinoprotein amine dehydrogenase"/>
    <property type="match status" value="1"/>
</dbReference>
<evidence type="ECO:0000256" key="3">
    <source>
        <dbReference type="ARBA" id="ARBA00022737"/>
    </source>
</evidence>
<feature type="repeat" description="WD" evidence="6">
    <location>
        <begin position="358"/>
        <end position="400"/>
    </location>
</feature>
<dbReference type="Pfam" id="PF00400">
    <property type="entry name" value="WD40"/>
    <property type="match status" value="5"/>
</dbReference>
<dbReference type="InterPro" id="IPR036322">
    <property type="entry name" value="WD40_repeat_dom_sf"/>
</dbReference>
<feature type="repeat" description="WD" evidence="6">
    <location>
        <begin position="257"/>
        <end position="299"/>
    </location>
</feature>
<keyword evidence="4" id="KW-0156">Chromatin regulator</keyword>
<dbReference type="InterPro" id="IPR019775">
    <property type="entry name" value="WD40_repeat_CS"/>
</dbReference>
<dbReference type="InterPro" id="IPR050459">
    <property type="entry name" value="WD_repeat_RBAP46/RBAP48/MSI1"/>
</dbReference>
<evidence type="ECO:0000259" key="7">
    <source>
        <dbReference type="Pfam" id="PF12265"/>
    </source>
</evidence>
<dbReference type="PROSITE" id="PS00678">
    <property type="entry name" value="WD_REPEATS_1"/>
    <property type="match status" value="2"/>
</dbReference>
<evidence type="ECO:0000313" key="9">
    <source>
        <dbReference type="Proteomes" id="UP001479436"/>
    </source>
</evidence>
<evidence type="ECO:0000313" key="8">
    <source>
        <dbReference type="EMBL" id="KAK9767621.1"/>
    </source>
</evidence>
<keyword evidence="5" id="KW-0539">Nucleus</keyword>
<feature type="repeat" description="WD" evidence="6">
    <location>
        <begin position="211"/>
        <end position="253"/>
    </location>
</feature>
<evidence type="ECO:0000256" key="4">
    <source>
        <dbReference type="ARBA" id="ARBA00022853"/>
    </source>
</evidence>
<evidence type="ECO:0000256" key="5">
    <source>
        <dbReference type="ARBA" id="ARBA00023242"/>
    </source>
</evidence>
<organism evidence="8 9">
    <name type="scientific">Basidiobolus ranarum</name>
    <dbReference type="NCBI Taxonomy" id="34480"/>
    <lineage>
        <taxon>Eukaryota</taxon>
        <taxon>Fungi</taxon>
        <taxon>Fungi incertae sedis</taxon>
        <taxon>Zoopagomycota</taxon>
        <taxon>Entomophthoromycotina</taxon>
        <taxon>Basidiobolomycetes</taxon>
        <taxon>Basidiobolales</taxon>
        <taxon>Basidiobolaceae</taxon>
        <taxon>Basidiobolus</taxon>
    </lineage>
</organism>
<name>A0ABR2X1T1_9FUNG</name>
<proteinExistence type="predicted"/>
<keyword evidence="2 6" id="KW-0853">WD repeat</keyword>
<dbReference type="SMART" id="SM00320">
    <property type="entry name" value="WD40"/>
    <property type="match status" value="6"/>
</dbReference>
<sequence length="411" mass="46459">MDNLIMDEKIINEEYTIWKKNSPFLYDLVVTHALEWPTLTCQWFPDIERPTGEDYTVQKLLMGTHTSDNDQNYLQIAQVQIPTDAAEDNNNQAEDQEPRNDCKISITQRIPHEGEVNRARYMPQNPDIIATKTVTGDVFIFDRTKHPLVPEANATCSPDIKLTGHTKEGYGLSWSPYMQGHVLSASEDTTICQWDISGNPEARSLDPLRVYYGHTAIVEDVAWHTLHDSIFASVGDDKKLLIWDTRSASPEKPIHNILAHTAEINCVSFNPCCEFILATGAGDTTVALWDLRNMKQKLHSFESHQDEILQLSWSPHNETILASASGDRRINIWDLSKIGDEQTPEDAEDGPPELLFVHGGHTNKISDLSWNLNEPWVICSTAEDNILQVWQMASNIYSEEVADIPPNELEA</sequence>
<dbReference type="InterPro" id="IPR020472">
    <property type="entry name" value="WD40_PAC1"/>
</dbReference>